<feature type="binding site" evidence="8">
    <location>
        <position position="107"/>
    </location>
    <ligand>
        <name>ATP</name>
        <dbReference type="ChEBI" id="CHEBI:30616"/>
    </ligand>
</feature>
<feature type="binding site" evidence="8">
    <location>
        <begin position="53"/>
        <end position="55"/>
    </location>
    <ligand>
        <name>ATP</name>
        <dbReference type="ChEBI" id="CHEBI:30616"/>
    </ligand>
</feature>
<dbReference type="PIRSF" id="PIRSF001554">
    <property type="entry name" value="SucCS_beta"/>
    <property type="match status" value="1"/>
</dbReference>
<evidence type="ECO:0000256" key="3">
    <source>
        <dbReference type="ARBA" id="ARBA00022598"/>
    </source>
</evidence>
<dbReference type="PROSITE" id="PS01217">
    <property type="entry name" value="SUCCINYL_COA_LIG_3"/>
    <property type="match status" value="1"/>
</dbReference>
<dbReference type="NCBIfam" id="NF001913">
    <property type="entry name" value="PRK00696.1"/>
    <property type="match status" value="1"/>
</dbReference>
<name>A0A7X7LVD7_9RHOO</name>
<gene>
    <name evidence="8 10" type="primary">sucC</name>
    <name evidence="10" type="ORF">GX576_04075</name>
</gene>
<evidence type="ECO:0000256" key="7">
    <source>
        <dbReference type="ARBA" id="ARBA00022842"/>
    </source>
</evidence>
<accession>A0A7X7LVD7</accession>
<protein>
    <recommendedName>
        <fullName evidence="8">Succinate--CoA ligase [ADP-forming] subunit beta</fullName>
        <ecNumber evidence="8">6.2.1.5</ecNumber>
    </recommendedName>
    <alternativeName>
        <fullName evidence="8">Succinyl-CoA synthetase subunit beta</fullName>
        <shortName evidence="8">SCS-beta</shortName>
    </alternativeName>
</protein>
<dbReference type="Gene3D" id="3.40.50.261">
    <property type="entry name" value="Succinyl-CoA synthetase domains"/>
    <property type="match status" value="1"/>
</dbReference>
<feature type="binding site" evidence="8">
    <location>
        <position position="199"/>
    </location>
    <ligand>
        <name>Mg(2+)</name>
        <dbReference type="ChEBI" id="CHEBI:18420"/>
    </ligand>
</feature>
<dbReference type="GO" id="GO:0006104">
    <property type="term" value="P:succinyl-CoA metabolic process"/>
    <property type="evidence" value="ECO:0007669"/>
    <property type="project" value="TreeGrafter"/>
</dbReference>
<comment type="catalytic activity">
    <reaction evidence="8">
        <text>succinate + ATP + CoA = succinyl-CoA + ADP + phosphate</text>
        <dbReference type="Rhea" id="RHEA:17661"/>
        <dbReference type="ChEBI" id="CHEBI:30031"/>
        <dbReference type="ChEBI" id="CHEBI:30616"/>
        <dbReference type="ChEBI" id="CHEBI:43474"/>
        <dbReference type="ChEBI" id="CHEBI:57287"/>
        <dbReference type="ChEBI" id="CHEBI:57292"/>
        <dbReference type="ChEBI" id="CHEBI:456216"/>
        <dbReference type="EC" id="6.2.1.5"/>
    </reaction>
</comment>
<dbReference type="NCBIfam" id="TIGR01016">
    <property type="entry name" value="sucCoAbeta"/>
    <property type="match status" value="1"/>
</dbReference>
<dbReference type="SUPFAM" id="SSF52210">
    <property type="entry name" value="Succinyl-CoA synthetase domains"/>
    <property type="match status" value="1"/>
</dbReference>
<comment type="cofactor">
    <cofactor evidence="8">
        <name>Mg(2+)</name>
        <dbReference type="ChEBI" id="CHEBI:18420"/>
    </cofactor>
    <text evidence="8">Binds 1 Mg(2+) ion per subunit.</text>
</comment>
<dbReference type="GO" id="GO:0005829">
    <property type="term" value="C:cytosol"/>
    <property type="evidence" value="ECO:0007669"/>
    <property type="project" value="TreeGrafter"/>
</dbReference>
<dbReference type="AlphaFoldDB" id="A0A7X7LVD7"/>
<dbReference type="InterPro" id="IPR005809">
    <property type="entry name" value="Succ_CoA_ligase-like_bsu"/>
</dbReference>
<dbReference type="Gene3D" id="3.30.1490.20">
    <property type="entry name" value="ATP-grasp fold, A domain"/>
    <property type="match status" value="1"/>
</dbReference>
<keyword evidence="5 8" id="KW-0547">Nucleotide-binding</keyword>
<dbReference type="InterPro" id="IPR017866">
    <property type="entry name" value="Succ-CoA_synthase_bsu_CS"/>
</dbReference>
<keyword evidence="6 8" id="KW-0067">ATP-binding</keyword>
<feature type="binding site" evidence="8">
    <location>
        <position position="99"/>
    </location>
    <ligand>
        <name>ATP</name>
        <dbReference type="ChEBI" id="CHEBI:30616"/>
    </ligand>
</feature>
<evidence type="ECO:0000256" key="8">
    <source>
        <dbReference type="HAMAP-Rule" id="MF_00558"/>
    </source>
</evidence>
<feature type="binding site" evidence="8">
    <location>
        <begin position="321"/>
        <end position="323"/>
    </location>
    <ligand>
        <name>substrate</name>
        <note>ligand shared with subunit alpha</note>
    </ligand>
</feature>
<dbReference type="Proteomes" id="UP000536534">
    <property type="component" value="Unassembled WGS sequence"/>
</dbReference>
<evidence type="ECO:0000259" key="9">
    <source>
        <dbReference type="PROSITE" id="PS50975"/>
    </source>
</evidence>
<dbReference type="GO" id="GO:0005524">
    <property type="term" value="F:ATP binding"/>
    <property type="evidence" value="ECO:0007669"/>
    <property type="project" value="UniProtKB-UniRule"/>
</dbReference>
<sequence length="386" mass="41325">MKIHEYQAKELLRKFGVVTPRGFHCVSVDGAVKAAEELGGKVWVVKAQIHAGGRGKGGGVKLARSLDEVRQHASDILGMQLVTHQTGPEGQKVRNLLIEEGADIKKEYYVAALTDRATQKVALMASSEGGMDIEEVAHSTPEKIIKVFVDPLVGLTDEQALELAKGIGVPEGSLDKAVDAFRKLYTCYMETDASLAEINPLILEGNGNIKALDAKFNFDSNALYRHPEIVDFRDFDEEDADEIEASKFDLAYISLDGNIGCLVNGAGLAMATMDTIKLFGAEPANFLDVGGGATTEKVTEAFKIMLKNPKVKGILVNIFGGIMRCDTIATGVVAAAKEVHLSVPLVVRMKGTNEDLGKKILAESGLPIITADTMAEAATKIVAAVK</sequence>
<evidence type="ECO:0000256" key="2">
    <source>
        <dbReference type="ARBA" id="ARBA00022532"/>
    </source>
</evidence>
<comment type="similarity">
    <text evidence="1 8">Belongs to the succinate/malate CoA ligase beta subunit family.</text>
</comment>
<dbReference type="GO" id="GO:0000287">
    <property type="term" value="F:magnesium ion binding"/>
    <property type="evidence" value="ECO:0007669"/>
    <property type="project" value="UniProtKB-UniRule"/>
</dbReference>
<comment type="caution">
    <text evidence="10">The sequence shown here is derived from an EMBL/GenBank/DDBJ whole genome shotgun (WGS) entry which is preliminary data.</text>
</comment>
<dbReference type="HAMAP" id="MF_00558">
    <property type="entry name" value="Succ_CoA_beta"/>
    <property type="match status" value="1"/>
</dbReference>
<feature type="domain" description="ATP-grasp" evidence="9">
    <location>
        <begin position="9"/>
        <end position="227"/>
    </location>
</feature>
<dbReference type="GO" id="GO:0004775">
    <property type="term" value="F:succinate-CoA ligase (ADP-forming) activity"/>
    <property type="evidence" value="ECO:0007669"/>
    <property type="project" value="UniProtKB-UniRule"/>
</dbReference>
<keyword evidence="2 8" id="KW-0816">Tricarboxylic acid cycle</keyword>
<organism evidence="10 11">
    <name type="scientific">Thauera phenolivorans</name>
    <dbReference type="NCBI Taxonomy" id="1792543"/>
    <lineage>
        <taxon>Bacteria</taxon>
        <taxon>Pseudomonadati</taxon>
        <taxon>Pseudomonadota</taxon>
        <taxon>Betaproteobacteria</taxon>
        <taxon>Rhodocyclales</taxon>
        <taxon>Zoogloeaceae</taxon>
        <taxon>Thauera</taxon>
    </lineage>
</organism>
<dbReference type="Gene3D" id="3.30.470.20">
    <property type="entry name" value="ATP-grasp fold, B domain"/>
    <property type="match status" value="1"/>
</dbReference>
<dbReference type="EC" id="6.2.1.5" evidence="8"/>
<dbReference type="PANTHER" id="PTHR11815:SF10">
    <property type="entry name" value="SUCCINATE--COA LIGASE [GDP-FORMING] SUBUNIT BETA, MITOCHONDRIAL"/>
    <property type="match status" value="1"/>
</dbReference>
<feature type="binding site" evidence="8">
    <location>
        <position position="213"/>
    </location>
    <ligand>
        <name>Mg(2+)</name>
        <dbReference type="ChEBI" id="CHEBI:18420"/>
    </ligand>
</feature>
<dbReference type="InterPro" id="IPR013815">
    <property type="entry name" value="ATP_grasp_subdomain_1"/>
</dbReference>
<keyword evidence="4 8" id="KW-0479">Metal-binding</keyword>
<dbReference type="GO" id="GO:0042709">
    <property type="term" value="C:succinate-CoA ligase complex"/>
    <property type="evidence" value="ECO:0007669"/>
    <property type="project" value="TreeGrafter"/>
</dbReference>
<dbReference type="InterPro" id="IPR005811">
    <property type="entry name" value="SUCC_ACL_C"/>
</dbReference>
<comment type="pathway">
    <text evidence="8">Carbohydrate metabolism; tricarboxylic acid cycle; succinate from succinyl-CoA (ligase route): step 1/1.</text>
</comment>
<dbReference type="FunFam" id="3.30.1490.20:FF:000002">
    <property type="entry name" value="Succinate--CoA ligase [ADP-forming] subunit beta"/>
    <property type="match status" value="1"/>
</dbReference>
<dbReference type="FunFam" id="3.30.470.20:FF:000002">
    <property type="entry name" value="Succinate--CoA ligase [ADP-forming] subunit beta"/>
    <property type="match status" value="1"/>
</dbReference>
<dbReference type="PROSITE" id="PS50975">
    <property type="entry name" value="ATP_GRASP"/>
    <property type="match status" value="1"/>
</dbReference>
<feature type="binding site" evidence="8">
    <location>
        <position position="264"/>
    </location>
    <ligand>
        <name>substrate</name>
        <note>ligand shared with subunit alpha</note>
    </ligand>
</feature>
<comment type="function">
    <text evidence="8">Succinyl-CoA synthetase functions in the citric acid cycle (TCA), coupling the hydrolysis of succinyl-CoA to the synthesis of either ATP or GTP and thus represents the only step of substrate-level phosphorylation in the TCA. The beta subunit provides nucleotide specificity of the enzyme and binds the substrate succinate, while the binding sites for coenzyme A and phosphate are found in the alpha subunit.</text>
</comment>
<proteinExistence type="inferred from homology"/>
<comment type="catalytic activity">
    <reaction evidence="8">
        <text>GTP + succinate + CoA = succinyl-CoA + GDP + phosphate</text>
        <dbReference type="Rhea" id="RHEA:22120"/>
        <dbReference type="ChEBI" id="CHEBI:30031"/>
        <dbReference type="ChEBI" id="CHEBI:37565"/>
        <dbReference type="ChEBI" id="CHEBI:43474"/>
        <dbReference type="ChEBI" id="CHEBI:57287"/>
        <dbReference type="ChEBI" id="CHEBI:57292"/>
        <dbReference type="ChEBI" id="CHEBI:58189"/>
    </reaction>
</comment>
<evidence type="ECO:0000256" key="4">
    <source>
        <dbReference type="ARBA" id="ARBA00022723"/>
    </source>
</evidence>
<dbReference type="InterPro" id="IPR013650">
    <property type="entry name" value="ATP-grasp_succ-CoA_synth-type"/>
</dbReference>
<keyword evidence="7 8" id="KW-0460">Magnesium</keyword>
<dbReference type="PANTHER" id="PTHR11815">
    <property type="entry name" value="SUCCINYL-COA SYNTHETASE BETA CHAIN"/>
    <property type="match status" value="1"/>
</dbReference>
<dbReference type="OrthoDB" id="9802602at2"/>
<dbReference type="GO" id="GO:0006099">
    <property type="term" value="P:tricarboxylic acid cycle"/>
    <property type="evidence" value="ECO:0007669"/>
    <property type="project" value="UniProtKB-UniRule"/>
</dbReference>
<feature type="binding site" evidence="8">
    <location>
        <position position="102"/>
    </location>
    <ligand>
        <name>ATP</name>
        <dbReference type="ChEBI" id="CHEBI:30616"/>
    </ligand>
</feature>
<evidence type="ECO:0000313" key="11">
    <source>
        <dbReference type="Proteomes" id="UP000536534"/>
    </source>
</evidence>
<dbReference type="UniPathway" id="UPA00223">
    <property type="reaction ID" value="UER00999"/>
</dbReference>
<dbReference type="Pfam" id="PF08442">
    <property type="entry name" value="ATP-grasp_2"/>
    <property type="match status" value="1"/>
</dbReference>
<dbReference type="SUPFAM" id="SSF56059">
    <property type="entry name" value="Glutathione synthetase ATP-binding domain-like"/>
    <property type="match status" value="1"/>
</dbReference>
<reference evidence="10 11" key="1">
    <citation type="journal article" date="2020" name="Biotechnol. Biofuels">
        <title>New insights from the biogas microbiome by comprehensive genome-resolved metagenomics of nearly 1600 species originating from multiple anaerobic digesters.</title>
        <authorList>
            <person name="Campanaro S."/>
            <person name="Treu L."/>
            <person name="Rodriguez-R L.M."/>
            <person name="Kovalovszki A."/>
            <person name="Ziels R.M."/>
            <person name="Maus I."/>
            <person name="Zhu X."/>
            <person name="Kougias P.G."/>
            <person name="Basile A."/>
            <person name="Luo G."/>
            <person name="Schluter A."/>
            <person name="Konstantinidis K.T."/>
            <person name="Angelidaki I."/>
        </authorList>
    </citation>
    <scope>NUCLEOTIDE SEQUENCE [LARGE SCALE GENOMIC DNA]</scope>
    <source>
        <strain evidence="10">AS06rmzACSIP_256</strain>
    </source>
</reference>
<keyword evidence="3 8" id="KW-0436">Ligase</keyword>
<dbReference type="Pfam" id="PF00549">
    <property type="entry name" value="Ligase_CoA"/>
    <property type="match status" value="1"/>
</dbReference>
<evidence type="ECO:0000256" key="5">
    <source>
        <dbReference type="ARBA" id="ARBA00022741"/>
    </source>
</evidence>
<evidence type="ECO:0000313" key="10">
    <source>
        <dbReference type="EMBL" id="NLF53571.1"/>
    </source>
</evidence>
<dbReference type="InterPro" id="IPR011761">
    <property type="entry name" value="ATP-grasp"/>
</dbReference>
<comment type="subunit">
    <text evidence="8">Heterotetramer of two alpha and two beta subunits.</text>
</comment>
<dbReference type="FunFam" id="3.40.50.261:FF:000001">
    <property type="entry name" value="Succinate--CoA ligase [ADP-forming] subunit beta"/>
    <property type="match status" value="1"/>
</dbReference>
<dbReference type="InterPro" id="IPR016102">
    <property type="entry name" value="Succinyl-CoA_synth-like"/>
</dbReference>
<evidence type="ECO:0000256" key="1">
    <source>
        <dbReference type="ARBA" id="ARBA00009182"/>
    </source>
</evidence>
<feature type="binding site" evidence="8">
    <location>
        <position position="46"/>
    </location>
    <ligand>
        <name>ATP</name>
        <dbReference type="ChEBI" id="CHEBI:30616"/>
    </ligand>
</feature>
<evidence type="ECO:0000256" key="6">
    <source>
        <dbReference type="ARBA" id="ARBA00022840"/>
    </source>
</evidence>
<dbReference type="EMBL" id="JAAYYV010000108">
    <property type="protein sequence ID" value="NLF53571.1"/>
    <property type="molecule type" value="Genomic_DNA"/>
</dbReference>
<dbReference type="RefSeq" id="WP_068808671.1">
    <property type="nucleotide sequence ID" value="NZ_MBFM01000004.1"/>
</dbReference>